<evidence type="ECO:0000256" key="1">
    <source>
        <dbReference type="SAM" id="MobiDB-lite"/>
    </source>
</evidence>
<feature type="region of interest" description="Disordered" evidence="1">
    <location>
        <begin position="142"/>
        <end position="161"/>
    </location>
</feature>
<accession>M4FD15</accession>
<keyword evidence="3" id="KW-1185">Reference proteome</keyword>
<evidence type="ECO:0000313" key="2">
    <source>
        <dbReference type="EnsemblPlants" id="Bra038985.1-P"/>
    </source>
</evidence>
<dbReference type="Proteomes" id="UP000011750">
    <property type="component" value="Unassembled WGS sequence"/>
</dbReference>
<reference evidence="3" key="1">
    <citation type="journal article" date="2011" name="Nat. Genet.">
        <title>The genome of the mesopolyploid crop species Brassica rapa.</title>
        <authorList>
            <consortium name="Brassica rapa Genome Sequencing Project Consortium"/>
            <person name="Wang X."/>
            <person name="Wang H."/>
            <person name="Wang J."/>
            <person name="Sun R."/>
            <person name="Wu J."/>
            <person name="Liu S."/>
            <person name="Bai Y."/>
            <person name="Mun J.H."/>
            <person name="Bancroft I."/>
            <person name="Cheng F."/>
            <person name="Huang S."/>
            <person name="Li X."/>
            <person name="Hua W."/>
            <person name="Wang J."/>
            <person name="Wang X."/>
            <person name="Freeling M."/>
            <person name="Pires J.C."/>
            <person name="Paterson A.H."/>
            <person name="Chalhoub B."/>
            <person name="Wang B."/>
            <person name="Hayward A."/>
            <person name="Sharpe A.G."/>
            <person name="Park B.S."/>
            <person name="Weisshaar B."/>
            <person name="Liu B."/>
            <person name="Li B."/>
            <person name="Liu B."/>
            <person name="Tong C."/>
            <person name="Song C."/>
            <person name="Duran C."/>
            <person name="Peng C."/>
            <person name="Geng C."/>
            <person name="Koh C."/>
            <person name="Lin C."/>
            <person name="Edwards D."/>
            <person name="Mu D."/>
            <person name="Shen D."/>
            <person name="Soumpourou E."/>
            <person name="Li F."/>
            <person name="Fraser F."/>
            <person name="Conant G."/>
            <person name="Lassalle G."/>
            <person name="King G.J."/>
            <person name="Bonnema G."/>
            <person name="Tang H."/>
            <person name="Wang H."/>
            <person name="Belcram H."/>
            <person name="Zhou H."/>
            <person name="Hirakawa H."/>
            <person name="Abe H."/>
            <person name="Guo H."/>
            <person name="Wang H."/>
            <person name="Jin H."/>
            <person name="Parkin I.A."/>
            <person name="Batley J."/>
            <person name="Kim J.S."/>
            <person name="Just J."/>
            <person name="Li J."/>
            <person name="Xu J."/>
            <person name="Deng J."/>
            <person name="Kim J.A."/>
            <person name="Li J."/>
            <person name="Yu J."/>
            <person name="Meng J."/>
            <person name="Wang J."/>
            <person name="Min J."/>
            <person name="Poulain J."/>
            <person name="Wang J."/>
            <person name="Hatakeyama K."/>
            <person name="Wu K."/>
            <person name="Wang L."/>
            <person name="Fang L."/>
            <person name="Trick M."/>
            <person name="Links M.G."/>
            <person name="Zhao M."/>
            <person name="Jin M."/>
            <person name="Ramchiary N."/>
            <person name="Drou N."/>
            <person name="Berkman P.J."/>
            <person name="Cai Q."/>
            <person name="Huang Q."/>
            <person name="Li R."/>
            <person name="Tabata S."/>
            <person name="Cheng S."/>
            <person name="Zhang S."/>
            <person name="Zhang S."/>
            <person name="Huang S."/>
            <person name="Sato S."/>
            <person name="Sun S."/>
            <person name="Kwon S.J."/>
            <person name="Choi S.R."/>
            <person name="Lee T.H."/>
            <person name="Fan W."/>
            <person name="Zhao X."/>
            <person name="Tan X."/>
            <person name="Xu X."/>
            <person name="Wang Y."/>
            <person name="Qiu Y."/>
            <person name="Yin Y."/>
            <person name="Li Y."/>
            <person name="Du Y."/>
            <person name="Liao Y."/>
            <person name="Lim Y."/>
            <person name="Narusaka Y."/>
            <person name="Wang Y."/>
            <person name="Wang Z."/>
            <person name="Li Z."/>
            <person name="Wang Z."/>
            <person name="Xiong Z."/>
            <person name="Zhang Z."/>
        </authorList>
    </citation>
    <scope>NUCLEOTIDE SEQUENCE [LARGE SCALE GENOMIC DNA]</scope>
    <source>
        <strain evidence="3">cv. Chiifu-401-42</strain>
    </source>
</reference>
<proteinExistence type="predicted"/>
<reference evidence="2" key="3">
    <citation type="submission" date="2023-03" db="UniProtKB">
        <authorList>
            <consortium name="EnsemblPlants"/>
        </authorList>
    </citation>
    <scope>IDENTIFICATION</scope>
    <source>
        <strain evidence="2">cv. Chiifu-401-42</strain>
    </source>
</reference>
<dbReference type="EnsemblPlants" id="Bra038985.1">
    <property type="protein sequence ID" value="Bra038985.1-P"/>
    <property type="gene ID" value="Bra038985"/>
</dbReference>
<name>M4FD15_BRACM</name>
<dbReference type="AlphaFoldDB" id="M4FD15"/>
<dbReference type="InParanoid" id="M4FD15"/>
<protein>
    <submittedName>
        <fullName evidence="2">Uncharacterized protein</fullName>
    </submittedName>
</protein>
<organism evidence="2 3">
    <name type="scientific">Brassica campestris</name>
    <name type="common">Field mustard</name>
    <dbReference type="NCBI Taxonomy" id="3711"/>
    <lineage>
        <taxon>Eukaryota</taxon>
        <taxon>Viridiplantae</taxon>
        <taxon>Streptophyta</taxon>
        <taxon>Embryophyta</taxon>
        <taxon>Tracheophyta</taxon>
        <taxon>Spermatophyta</taxon>
        <taxon>Magnoliopsida</taxon>
        <taxon>eudicotyledons</taxon>
        <taxon>Gunneridae</taxon>
        <taxon>Pentapetalae</taxon>
        <taxon>rosids</taxon>
        <taxon>malvids</taxon>
        <taxon>Brassicales</taxon>
        <taxon>Brassicaceae</taxon>
        <taxon>Brassiceae</taxon>
        <taxon>Brassica</taxon>
    </lineage>
</organism>
<evidence type="ECO:0000313" key="3">
    <source>
        <dbReference type="Proteomes" id="UP000011750"/>
    </source>
</evidence>
<reference evidence="3" key="2">
    <citation type="journal article" date="2018" name="Hortic Res">
        <title>Improved Brassica rapa reference genome by single-molecule sequencing and chromosome conformation capture technologies.</title>
        <authorList>
            <person name="Zhang L."/>
            <person name="Cai X."/>
            <person name="Wu J."/>
            <person name="Liu M."/>
            <person name="Grob S."/>
            <person name="Cheng F."/>
            <person name="Liang J."/>
            <person name="Cai C."/>
            <person name="Liu Z."/>
            <person name="Liu B."/>
            <person name="Wang F."/>
            <person name="Li S."/>
            <person name="Liu F."/>
            <person name="Li X."/>
            <person name="Cheng L."/>
            <person name="Yang W."/>
            <person name="Li M.H."/>
            <person name="Grossniklaus U."/>
            <person name="Zheng H."/>
            <person name="Wang X."/>
        </authorList>
    </citation>
    <scope>NUCLEOTIDE SEQUENCE [LARGE SCALE GENOMIC DNA]</scope>
    <source>
        <strain evidence="3">cv. Chiifu-401-42</strain>
    </source>
</reference>
<sequence>MFEADQRRLFSQFEVREFCDNLVEDFEEKPFDYPHQEPLLGTKRPMDVDLYPIFDEENDHLDELGPIVDEEAPNLTSINMENHLCFDPGTTPTMPLSTDIQKHCEKLDLINSLPEMFVKISSQDVKSFGFDKERENDAPWIVDPGQDGAQLDPTEVSPSDDATMVEPEANLEKKGLREWMQPCGCISVDATPMEGTKWEQQSIDLEDIMELDTHEHFGRVRRSDTYLGELVELNQSDTYISELEELSELSDFSLELNELSDTEDGAGLVSGRNGSFQPKEKFITNSIWVGFTPNSTGPFLSPF</sequence>
<dbReference type="HOGENOM" id="CLU_919371_0_0_1"/>
<dbReference type="Gramene" id="Bra038985.1">
    <property type="protein sequence ID" value="Bra038985.1-P"/>
    <property type="gene ID" value="Bra038985"/>
</dbReference>